<reference evidence="1" key="2">
    <citation type="submission" date="2023-05" db="EMBL/GenBank/DDBJ databases">
        <authorList>
            <consortium name="Lawrence Berkeley National Laboratory"/>
            <person name="Steindorff A."/>
            <person name="Hensen N."/>
            <person name="Bonometti L."/>
            <person name="Westerberg I."/>
            <person name="Brannstrom I.O."/>
            <person name="Guillou S."/>
            <person name="Cros-Aarteil S."/>
            <person name="Calhoun S."/>
            <person name="Haridas S."/>
            <person name="Kuo A."/>
            <person name="Mondo S."/>
            <person name="Pangilinan J."/>
            <person name="Riley R."/>
            <person name="Labutti K."/>
            <person name="Andreopoulos B."/>
            <person name="Lipzen A."/>
            <person name="Chen C."/>
            <person name="Yanf M."/>
            <person name="Daum C."/>
            <person name="Ng V."/>
            <person name="Clum A."/>
            <person name="Ohm R."/>
            <person name="Martin F."/>
            <person name="Silar P."/>
            <person name="Natvig D."/>
            <person name="Lalanne C."/>
            <person name="Gautier V."/>
            <person name="Ament-Velasquez S.L."/>
            <person name="Kruys A."/>
            <person name="Hutchinson M.I."/>
            <person name="Powell A.J."/>
            <person name="Barry K."/>
            <person name="Miller A.N."/>
            <person name="Grigoriev I.V."/>
            <person name="Debuchy R."/>
            <person name="Gladieux P."/>
            <person name="Thoren M.H."/>
            <person name="Johannesson H."/>
        </authorList>
    </citation>
    <scope>NUCLEOTIDE SEQUENCE</scope>
    <source>
        <strain evidence="1">CBS 757.83</strain>
    </source>
</reference>
<gene>
    <name evidence="1" type="ORF">N658DRAFT_511602</name>
</gene>
<dbReference type="Proteomes" id="UP001305647">
    <property type="component" value="Unassembled WGS sequence"/>
</dbReference>
<sequence>MKSGHSAPASFALAAVLPAEEDLSENAVDAIKQALLEYILRHDYVVPYCIAVVFIGGRTGTYWYVRKEGFHLSGFPEDTAVDRMQADQREENDPASSHHLRDMPLRIPLALFQALWPKERGYEHVDLGYNYLERDIHYIERHEGGEEVSVTIPWKDTRLYLVKSLNLTVPQAMCVVLYALPPAVASSGGPNNAETPWGRGISDVAMGAVMHELDPDSSSVWEWLVGEVPPKKQVKGDSTKDANQRVTAPEGAGGFQAAMLVLLPGPGSDDERHTPGRALAGEFECEKIRDLKGPAVASPSKHIVAEKQVD</sequence>
<proteinExistence type="predicted"/>
<organism evidence="1 2">
    <name type="scientific">Parathielavia hyrcaniae</name>
    <dbReference type="NCBI Taxonomy" id="113614"/>
    <lineage>
        <taxon>Eukaryota</taxon>
        <taxon>Fungi</taxon>
        <taxon>Dikarya</taxon>
        <taxon>Ascomycota</taxon>
        <taxon>Pezizomycotina</taxon>
        <taxon>Sordariomycetes</taxon>
        <taxon>Sordariomycetidae</taxon>
        <taxon>Sordariales</taxon>
        <taxon>Chaetomiaceae</taxon>
        <taxon>Parathielavia</taxon>
    </lineage>
</organism>
<protein>
    <submittedName>
        <fullName evidence="1">Uncharacterized protein</fullName>
    </submittedName>
</protein>
<dbReference type="AlphaFoldDB" id="A0AAN6PQA5"/>
<keyword evidence="2" id="KW-1185">Reference proteome</keyword>
<reference evidence="1" key="1">
    <citation type="journal article" date="2023" name="Mol. Phylogenet. Evol.">
        <title>Genome-scale phylogeny and comparative genomics of the fungal order Sordariales.</title>
        <authorList>
            <person name="Hensen N."/>
            <person name="Bonometti L."/>
            <person name="Westerberg I."/>
            <person name="Brannstrom I.O."/>
            <person name="Guillou S."/>
            <person name="Cros-Aarteil S."/>
            <person name="Calhoun S."/>
            <person name="Haridas S."/>
            <person name="Kuo A."/>
            <person name="Mondo S."/>
            <person name="Pangilinan J."/>
            <person name="Riley R."/>
            <person name="LaButti K."/>
            <person name="Andreopoulos B."/>
            <person name="Lipzen A."/>
            <person name="Chen C."/>
            <person name="Yan M."/>
            <person name="Daum C."/>
            <person name="Ng V."/>
            <person name="Clum A."/>
            <person name="Steindorff A."/>
            <person name="Ohm R.A."/>
            <person name="Martin F."/>
            <person name="Silar P."/>
            <person name="Natvig D.O."/>
            <person name="Lalanne C."/>
            <person name="Gautier V."/>
            <person name="Ament-Velasquez S.L."/>
            <person name="Kruys A."/>
            <person name="Hutchinson M.I."/>
            <person name="Powell A.J."/>
            <person name="Barry K."/>
            <person name="Miller A.N."/>
            <person name="Grigoriev I.V."/>
            <person name="Debuchy R."/>
            <person name="Gladieux P."/>
            <person name="Hiltunen Thoren M."/>
            <person name="Johannesson H."/>
        </authorList>
    </citation>
    <scope>NUCLEOTIDE SEQUENCE</scope>
    <source>
        <strain evidence="1">CBS 757.83</strain>
    </source>
</reference>
<name>A0AAN6PQA5_9PEZI</name>
<evidence type="ECO:0000313" key="2">
    <source>
        <dbReference type="Proteomes" id="UP001305647"/>
    </source>
</evidence>
<dbReference type="EMBL" id="MU863752">
    <property type="protein sequence ID" value="KAK4095985.1"/>
    <property type="molecule type" value="Genomic_DNA"/>
</dbReference>
<evidence type="ECO:0000313" key="1">
    <source>
        <dbReference type="EMBL" id="KAK4095985.1"/>
    </source>
</evidence>
<comment type="caution">
    <text evidence="1">The sequence shown here is derived from an EMBL/GenBank/DDBJ whole genome shotgun (WGS) entry which is preliminary data.</text>
</comment>
<accession>A0AAN6PQA5</accession>